<sequence length="87" mass="9952">VYMHFSRLGLLTAVLPRTALSYADACLWVFLLSTRTLVPYQSLCLCSSSWVLCVMPAPWTFFLSDRYCVFPRNDMVHKAPFGNLSRV</sequence>
<gene>
    <name evidence="1" type="ORF">F5148DRAFT_1185803</name>
</gene>
<feature type="non-terminal residue" evidence="1">
    <location>
        <position position="1"/>
    </location>
</feature>
<dbReference type="EMBL" id="JAGFNK010000058">
    <property type="protein sequence ID" value="KAI9509687.1"/>
    <property type="molecule type" value="Genomic_DNA"/>
</dbReference>
<reference evidence="1" key="1">
    <citation type="submission" date="2021-03" db="EMBL/GenBank/DDBJ databases">
        <title>Evolutionary priming and transition to the ectomycorrhizal habit in an iconic lineage of mushroom-forming fungi: is preadaptation a requirement?</title>
        <authorList>
            <consortium name="DOE Joint Genome Institute"/>
            <person name="Looney B.P."/>
            <person name="Miyauchi S."/>
            <person name="Morin E."/>
            <person name="Drula E."/>
            <person name="Courty P.E."/>
            <person name="Chicoki N."/>
            <person name="Fauchery L."/>
            <person name="Kohler A."/>
            <person name="Kuo A."/>
            <person name="LaButti K."/>
            <person name="Pangilinan J."/>
            <person name="Lipzen A."/>
            <person name="Riley R."/>
            <person name="Andreopoulos W."/>
            <person name="He G."/>
            <person name="Johnson J."/>
            <person name="Barry K.W."/>
            <person name="Grigoriev I.V."/>
            <person name="Nagy L."/>
            <person name="Hibbett D."/>
            <person name="Henrissat B."/>
            <person name="Matheny P.B."/>
            <person name="Labbe J."/>
            <person name="Martin A.F."/>
        </authorList>
    </citation>
    <scope>NUCLEOTIDE SEQUENCE</scope>
    <source>
        <strain evidence="1">BPL698</strain>
    </source>
</reference>
<comment type="caution">
    <text evidence="1">The sequence shown here is derived from an EMBL/GenBank/DDBJ whole genome shotgun (WGS) entry which is preliminary data.</text>
</comment>
<evidence type="ECO:0000313" key="2">
    <source>
        <dbReference type="Proteomes" id="UP001207468"/>
    </source>
</evidence>
<evidence type="ECO:0000313" key="1">
    <source>
        <dbReference type="EMBL" id="KAI9509687.1"/>
    </source>
</evidence>
<keyword evidence="2" id="KW-1185">Reference proteome</keyword>
<name>A0ACC0UFS7_9AGAM</name>
<accession>A0ACC0UFS7</accession>
<dbReference type="Proteomes" id="UP001207468">
    <property type="component" value="Unassembled WGS sequence"/>
</dbReference>
<organism evidence="1 2">
    <name type="scientific">Russula earlei</name>
    <dbReference type="NCBI Taxonomy" id="71964"/>
    <lineage>
        <taxon>Eukaryota</taxon>
        <taxon>Fungi</taxon>
        <taxon>Dikarya</taxon>
        <taxon>Basidiomycota</taxon>
        <taxon>Agaricomycotina</taxon>
        <taxon>Agaricomycetes</taxon>
        <taxon>Russulales</taxon>
        <taxon>Russulaceae</taxon>
        <taxon>Russula</taxon>
    </lineage>
</organism>
<feature type="non-terminal residue" evidence="1">
    <location>
        <position position="87"/>
    </location>
</feature>
<proteinExistence type="predicted"/>
<protein>
    <submittedName>
        <fullName evidence="1">Uncharacterized protein</fullName>
    </submittedName>
</protein>